<feature type="transmembrane region" description="Helical" evidence="13">
    <location>
        <begin position="272"/>
        <end position="291"/>
    </location>
</feature>
<feature type="transmembrane region" description="Helical" evidence="13">
    <location>
        <begin position="87"/>
        <end position="106"/>
    </location>
</feature>
<dbReference type="Gene3D" id="1.10.3470.10">
    <property type="entry name" value="ABC transporter involved in vitamin B12 uptake, BtuC"/>
    <property type="match status" value="1"/>
</dbReference>
<feature type="transmembrane region" description="Helical" evidence="13">
    <location>
        <begin position="55"/>
        <end position="75"/>
    </location>
</feature>
<evidence type="ECO:0000313" key="15">
    <source>
        <dbReference type="Proteomes" id="UP000216498"/>
    </source>
</evidence>
<dbReference type="OrthoDB" id="9811721at2"/>
<evidence type="ECO:0000256" key="8">
    <source>
        <dbReference type="ARBA" id="ARBA00023004"/>
    </source>
</evidence>
<comment type="subcellular location">
    <subcellularLocation>
        <location evidence="1">Cell membrane</location>
        <topology evidence="1">Multi-pass membrane protein</topology>
    </subcellularLocation>
</comment>
<feature type="transmembrane region" description="Helical" evidence="13">
    <location>
        <begin position="5"/>
        <end position="24"/>
    </location>
</feature>
<dbReference type="PANTHER" id="PTHR30472">
    <property type="entry name" value="FERRIC ENTEROBACTIN TRANSPORT SYSTEM PERMEASE PROTEIN"/>
    <property type="match status" value="1"/>
</dbReference>
<dbReference type="FunFam" id="1.10.3470.10:FF:000001">
    <property type="entry name" value="Vitamin B12 ABC transporter permease BtuC"/>
    <property type="match status" value="1"/>
</dbReference>
<evidence type="ECO:0000256" key="12">
    <source>
        <dbReference type="ARBA" id="ARBA00031465"/>
    </source>
</evidence>
<feature type="transmembrane region" description="Helical" evidence="13">
    <location>
        <begin position="298"/>
        <end position="318"/>
    </location>
</feature>
<feature type="transmembrane region" description="Helical" evidence="13">
    <location>
        <begin position="230"/>
        <end position="260"/>
    </location>
</feature>
<gene>
    <name evidence="14" type="ORF">CIL03_18650</name>
</gene>
<dbReference type="AlphaFoldDB" id="A0A265N5I6"/>
<reference evidence="14 15" key="1">
    <citation type="submission" date="2017-08" db="EMBL/GenBank/DDBJ databases">
        <title>Virgibacillus indicus sp. nov. and Virgibacillus profoundi sp. nov, two moderately halophilic bacteria isolated from marine sediment by using the Microfluidic Streak Plate.</title>
        <authorList>
            <person name="Xu B."/>
            <person name="Hu B."/>
            <person name="Wang J."/>
            <person name="Zhu Y."/>
            <person name="Huang L."/>
            <person name="Du W."/>
            <person name="Huang Y."/>
        </authorList>
    </citation>
    <scope>NUCLEOTIDE SEQUENCE [LARGE SCALE GENOMIC DNA]</scope>
    <source>
        <strain evidence="14 15">IO3-P2-C2</strain>
    </source>
</reference>
<feature type="transmembrane region" description="Helical" evidence="13">
    <location>
        <begin position="112"/>
        <end position="131"/>
    </location>
</feature>
<feature type="transmembrane region" description="Helical" evidence="13">
    <location>
        <begin position="190"/>
        <end position="209"/>
    </location>
</feature>
<keyword evidence="8" id="KW-0408">Iron</keyword>
<dbReference type="RefSeq" id="WP_094887399.1">
    <property type="nucleotide sequence ID" value="NZ_NPMS01000016.1"/>
</dbReference>
<dbReference type="SUPFAM" id="SSF81345">
    <property type="entry name" value="ABC transporter involved in vitamin B12 uptake, BtuC"/>
    <property type="match status" value="1"/>
</dbReference>
<organism evidence="14 15">
    <name type="scientific">Virgibacillus indicus</name>
    <dbReference type="NCBI Taxonomy" id="2024554"/>
    <lineage>
        <taxon>Bacteria</taxon>
        <taxon>Bacillati</taxon>
        <taxon>Bacillota</taxon>
        <taxon>Bacilli</taxon>
        <taxon>Bacillales</taxon>
        <taxon>Bacillaceae</taxon>
        <taxon>Virgibacillus</taxon>
    </lineage>
</organism>
<protein>
    <recommendedName>
        <fullName evidence="3">Probable heme-iron transport system permease protein IsdF</fullName>
    </recommendedName>
    <alternativeName>
        <fullName evidence="12">Iron-regulated surface determinant protein F</fullName>
    </alternativeName>
    <alternativeName>
        <fullName evidence="11">Staphylococcal iron-regulated protein G</fullName>
    </alternativeName>
</protein>
<comment type="caution">
    <text evidence="14">The sequence shown here is derived from an EMBL/GenBank/DDBJ whole genome shotgun (WGS) entry which is preliminary data.</text>
</comment>
<proteinExistence type="inferred from homology"/>
<evidence type="ECO:0000256" key="4">
    <source>
        <dbReference type="ARBA" id="ARBA00022448"/>
    </source>
</evidence>
<dbReference type="GO" id="GO:0022857">
    <property type="term" value="F:transmembrane transporter activity"/>
    <property type="evidence" value="ECO:0007669"/>
    <property type="project" value="InterPro"/>
</dbReference>
<name>A0A265N5I6_9BACI</name>
<evidence type="ECO:0000313" key="14">
    <source>
        <dbReference type="EMBL" id="OZU87051.1"/>
    </source>
</evidence>
<evidence type="ECO:0000256" key="1">
    <source>
        <dbReference type="ARBA" id="ARBA00004651"/>
    </source>
</evidence>
<dbReference type="PANTHER" id="PTHR30472:SF21">
    <property type="entry name" value="HEME-IRON TRANSPORT SYSTEM PERMEASE PROTEIN ISDF-RELATED"/>
    <property type="match status" value="1"/>
</dbReference>
<keyword evidence="7 13" id="KW-1133">Transmembrane helix</keyword>
<sequence>MYKKIISFIVVIGLLLVVTIYSMITGSIEITAGELITGLFTGTNENVEIIKDLRLPRIVIAIFAGAALSVSGVLLQAVMRNPLAEPGIIGVSSGAGFVSIIMITFFPTLYFYTPLFSFIGGAIAFLLVYMFSWKSGLNPLRMILIGVAINAVFTGLSEFITSQNASSMMSGISVTSSTLTMKTWGDVEVMVLYGSIGLILSMLLFAWCNHLGLRDKTLKNLGFRVNRARFIISIVAVLLASIATAIAGMFTFVGLLIPHIGRTLIGNDHKLLIPFSAIAGALLILTADTLGRTLVSPIEIPASIIVAIIGGPFLIFLLRKSDRIYGN</sequence>
<evidence type="ECO:0000256" key="10">
    <source>
        <dbReference type="ARBA" id="ARBA00025320"/>
    </source>
</evidence>
<dbReference type="GO" id="GO:0005886">
    <property type="term" value="C:plasma membrane"/>
    <property type="evidence" value="ECO:0007669"/>
    <property type="project" value="UniProtKB-SubCell"/>
</dbReference>
<comment type="function">
    <text evidence="10">Part of the binding-protein-dependent transport system for heme-iron. Responsible for the translocation of the substrate across the membrane.</text>
</comment>
<dbReference type="GO" id="GO:0033214">
    <property type="term" value="P:siderophore-iron import into cell"/>
    <property type="evidence" value="ECO:0007669"/>
    <property type="project" value="TreeGrafter"/>
</dbReference>
<keyword evidence="9 13" id="KW-0472">Membrane</keyword>
<keyword evidence="6 13" id="KW-0812">Transmembrane</keyword>
<evidence type="ECO:0000256" key="2">
    <source>
        <dbReference type="ARBA" id="ARBA00007935"/>
    </source>
</evidence>
<accession>A0A265N5I6</accession>
<dbReference type="InterPro" id="IPR000522">
    <property type="entry name" value="ABC_transptr_permease_BtuC"/>
</dbReference>
<evidence type="ECO:0000256" key="11">
    <source>
        <dbReference type="ARBA" id="ARBA00031149"/>
    </source>
</evidence>
<dbReference type="Pfam" id="PF01032">
    <property type="entry name" value="FecCD"/>
    <property type="match status" value="1"/>
</dbReference>
<comment type="similarity">
    <text evidence="2">Belongs to the binding-protein-dependent transport system permease family. FecCD subfamily.</text>
</comment>
<evidence type="ECO:0000256" key="6">
    <source>
        <dbReference type="ARBA" id="ARBA00022692"/>
    </source>
</evidence>
<evidence type="ECO:0000256" key="3">
    <source>
        <dbReference type="ARBA" id="ARBA00018524"/>
    </source>
</evidence>
<evidence type="ECO:0000256" key="5">
    <source>
        <dbReference type="ARBA" id="ARBA00022475"/>
    </source>
</evidence>
<evidence type="ECO:0000256" key="9">
    <source>
        <dbReference type="ARBA" id="ARBA00023136"/>
    </source>
</evidence>
<keyword evidence="5" id="KW-1003">Cell membrane</keyword>
<dbReference type="CDD" id="cd06550">
    <property type="entry name" value="TM_ABC_iron-siderophores_like"/>
    <property type="match status" value="1"/>
</dbReference>
<feature type="transmembrane region" description="Helical" evidence="13">
    <location>
        <begin position="143"/>
        <end position="160"/>
    </location>
</feature>
<keyword evidence="15" id="KW-1185">Reference proteome</keyword>
<dbReference type="InterPro" id="IPR037294">
    <property type="entry name" value="ABC_BtuC-like"/>
</dbReference>
<dbReference type="EMBL" id="NPMS01000016">
    <property type="protein sequence ID" value="OZU87051.1"/>
    <property type="molecule type" value="Genomic_DNA"/>
</dbReference>
<dbReference type="Proteomes" id="UP000216498">
    <property type="component" value="Unassembled WGS sequence"/>
</dbReference>
<evidence type="ECO:0000256" key="13">
    <source>
        <dbReference type="SAM" id="Phobius"/>
    </source>
</evidence>
<keyword evidence="4" id="KW-0813">Transport</keyword>
<evidence type="ECO:0000256" key="7">
    <source>
        <dbReference type="ARBA" id="ARBA00022989"/>
    </source>
</evidence>